<dbReference type="Proteomes" id="UP000187209">
    <property type="component" value="Unassembled WGS sequence"/>
</dbReference>
<comment type="caution">
    <text evidence="1">The sequence shown here is derived from an EMBL/GenBank/DDBJ whole genome shotgun (WGS) entry which is preliminary data.</text>
</comment>
<sequence length="263" mass="30211">MEGSLLKGHREKSLKTPRNTLAAKKKSLFTHIDTYEMPASIAAPGEILQSANEGMDIKIVISRAPKNSALFLHNMLKKSSFRPDSGKKPILKIVDKADLENFYNLRFAKPEPIFMPEKNVPRKSNHKRLYSDSLTSGYTKSFDIQGDPWSNLHKPLDVKQPPYMLYKLSAGRKAPARYLPAIEMKTLKNTNLKNLHRKSLNEDMRILIENNYDQLNSEILIEKKHKDKKIELQVPTMKKRLDGEKWGWSTPMYTEVEGDTEDS</sequence>
<evidence type="ECO:0000313" key="2">
    <source>
        <dbReference type="Proteomes" id="UP000187209"/>
    </source>
</evidence>
<proteinExistence type="predicted"/>
<dbReference type="EMBL" id="MPUH01001798">
    <property type="protein sequence ID" value="OMJ66173.1"/>
    <property type="molecule type" value="Genomic_DNA"/>
</dbReference>
<reference evidence="1 2" key="1">
    <citation type="submission" date="2016-11" db="EMBL/GenBank/DDBJ databases">
        <title>The macronuclear genome of Stentor coeruleus: a giant cell with tiny introns.</title>
        <authorList>
            <person name="Slabodnick M."/>
            <person name="Ruby J.G."/>
            <person name="Reiff S.B."/>
            <person name="Swart E.C."/>
            <person name="Gosai S."/>
            <person name="Prabakaran S."/>
            <person name="Witkowska E."/>
            <person name="Larue G.E."/>
            <person name="Fisher S."/>
            <person name="Freeman R.M."/>
            <person name="Gunawardena J."/>
            <person name="Chu W."/>
            <person name="Stover N.A."/>
            <person name="Gregory B.D."/>
            <person name="Nowacki M."/>
            <person name="Derisi J."/>
            <person name="Roy S.W."/>
            <person name="Marshall W.F."/>
            <person name="Sood P."/>
        </authorList>
    </citation>
    <scope>NUCLEOTIDE SEQUENCE [LARGE SCALE GENOMIC DNA]</scope>
    <source>
        <strain evidence="1">WM001</strain>
    </source>
</reference>
<dbReference type="AlphaFoldDB" id="A0A1R2ANR1"/>
<name>A0A1R2ANR1_9CILI</name>
<organism evidence="1 2">
    <name type="scientific">Stentor coeruleus</name>
    <dbReference type="NCBI Taxonomy" id="5963"/>
    <lineage>
        <taxon>Eukaryota</taxon>
        <taxon>Sar</taxon>
        <taxon>Alveolata</taxon>
        <taxon>Ciliophora</taxon>
        <taxon>Postciliodesmatophora</taxon>
        <taxon>Heterotrichea</taxon>
        <taxon>Heterotrichida</taxon>
        <taxon>Stentoridae</taxon>
        <taxon>Stentor</taxon>
    </lineage>
</organism>
<accession>A0A1R2ANR1</accession>
<gene>
    <name evidence="1" type="ORF">SteCoe_37085</name>
</gene>
<protein>
    <submittedName>
        <fullName evidence="1">Uncharacterized protein</fullName>
    </submittedName>
</protein>
<evidence type="ECO:0000313" key="1">
    <source>
        <dbReference type="EMBL" id="OMJ66173.1"/>
    </source>
</evidence>
<keyword evidence="2" id="KW-1185">Reference proteome</keyword>